<accession>A0A1F5DTV6</accession>
<organism evidence="1 2">
    <name type="scientific">Candidatus Beckwithbacteria bacterium RIFCSPLOWO2_02_FULL_47_23</name>
    <dbReference type="NCBI Taxonomy" id="1797463"/>
    <lineage>
        <taxon>Bacteria</taxon>
        <taxon>Candidatus Beckwithiibacteriota</taxon>
    </lineage>
</organism>
<proteinExistence type="predicted"/>
<dbReference type="InterPro" id="IPR038573">
    <property type="entry name" value="BrnT_sf"/>
</dbReference>
<dbReference type="EMBL" id="MEZQ01000050">
    <property type="protein sequence ID" value="OGD58599.1"/>
    <property type="molecule type" value="Genomic_DNA"/>
</dbReference>
<sequence length="96" mass="11704">MKFKDLAGFDWNKANKQKNLVKHKVHYKECEEVFFNKPLIFFQDEKHSLKEKRYGVFGQTNNKRLLTIIFTIRNNKVRVISARVQNKKERKQYEQK</sequence>
<dbReference type="Gene3D" id="3.10.450.530">
    <property type="entry name" value="Ribonuclease toxin, BrnT, of type II toxin-antitoxin system"/>
    <property type="match status" value="1"/>
</dbReference>
<evidence type="ECO:0008006" key="3">
    <source>
        <dbReference type="Google" id="ProtNLM"/>
    </source>
</evidence>
<gene>
    <name evidence="1" type="ORF">A3I57_04065</name>
</gene>
<dbReference type="InterPro" id="IPR007460">
    <property type="entry name" value="BrnT_toxin"/>
</dbReference>
<reference evidence="1 2" key="1">
    <citation type="journal article" date="2016" name="Nat. Commun.">
        <title>Thousands of microbial genomes shed light on interconnected biogeochemical processes in an aquifer system.</title>
        <authorList>
            <person name="Anantharaman K."/>
            <person name="Brown C.T."/>
            <person name="Hug L.A."/>
            <person name="Sharon I."/>
            <person name="Castelle C.J."/>
            <person name="Probst A.J."/>
            <person name="Thomas B.C."/>
            <person name="Singh A."/>
            <person name="Wilkins M.J."/>
            <person name="Karaoz U."/>
            <person name="Brodie E.L."/>
            <person name="Williams K.H."/>
            <person name="Hubbard S.S."/>
            <person name="Banfield J.F."/>
        </authorList>
    </citation>
    <scope>NUCLEOTIDE SEQUENCE [LARGE SCALE GENOMIC DNA]</scope>
</reference>
<evidence type="ECO:0000313" key="1">
    <source>
        <dbReference type="EMBL" id="OGD58599.1"/>
    </source>
</evidence>
<comment type="caution">
    <text evidence="1">The sequence shown here is derived from an EMBL/GenBank/DDBJ whole genome shotgun (WGS) entry which is preliminary data.</text>
</comment>
<dbReference type="AlphaFoldDB" id="A0A1F5DTV6"/>
<dbReference type="Pfam" id="PF04365">
    <property type="entry name" value="BrnT_toxin"/>
    <property type="match status" value="1"/>
</dbReference>
<dbReference type="Proteomes" id="UP000176364">
    <property type="component" value="Unassembled WGS sequence"/>
</dbReference>
<name>A0A1F5DTV6_9BACT</name>
<evidence type="ECO:0000313" key="2">
    <source>
        <dbReference type="Proteomes" id="UP000176364"/>
    </source>
</evidence>
<protein>
    <recommendedName>
        <fullName evidence="3">Toxin</fullName>
    </recommendedName>
</protein>